<dbReference type="Gene3D" id="2.40.170.20">
    <property type="entry name" value="TonB-dependent receptor, beta-barrel domain"/>
    <property type="match status" value="1"/>
</dbReference>
<dbReference type="CDD" id="cd01347">
    <property type="entry name" value="ligand_gated_channel"/>
    <property type="match status" value="1"/>
</dbReference>
<evidence type="ECO:0000256" key="6">
    <source>
        <dbReference type="ARBA" id="ARBA00022692"/>
    </source>
</evidence>
<evidence type="ECO:0000256" key="11">
    <source>
        <dbReference type="ARBA" id="ARBA00023136"/>
    </source>
</evidence>
<feature type="compositionally biased region" description="Low complexity" evidence="16">
    <location>
        <begin position="26"/>
        <end position="35"/>
    </location>
</feature>
<evidence type="ECO:0000256" key="14">
    <source>
        <dbReference type="PROSITE-ProRule" id="PRU01360"/>
    </source>
</evidence>
<comment type="subcellular location">
    <subcellularLocation>
        <location evidence="1 14">Cell outer membrane</location>
        <topology evidence="1 14">Multi-pass membrane protein</topology>
    </subcellularLocation>
</comment>
<dbReference type="InterPro" id="IPR036942">
    <property type="entry name" value="Beta-barrel_TonB_sf"/>
</dbReference>
<keyword evidence="11 14" id="KW-0472">Membrane</keyword>
<dbReference type="PANTHER" id="PTHR32552">
    <property type="entry name" value="FERRICHROME IRON RECEPTOR-RELATED"/>
    <property type="match status" value="1"/>
</dbReference>
<dbReference type="InterPro" id="IPR037066">
    <property type="entry name" value="Plug_dom_sf"/>
</dbReference>
<organism evidence="19 20">
    <name type="scientific">Bradyrhizobium diversitatis</name>
    <dbReference type="NCBI Taxonomy" id="2755406"/>
    <lineage>
        <taxon>Bacteria</taxon>
        <taxon>Pseudomonadati</taxon>
        <taxon>Pseudomonadota</taxon>
        <taxon>Alphaproteobacteria</taxon>
        <taxon>Hyphomicrobiales</taxon>
        <taxon>Nitrobacteraceae</taxon>
        <taxon>Bradyrhizobium</taxon>
    </lineage>
</organism>
<dbReference type="EMBL" id="JACEGD010000011">
    <property type="protein sequence ID" value="MBH5387241.1"/>
    <property type="molecule type" value="Genomic_DNA"/>
</dbReference>
<feature type="region of interest" description="Disordered" evidence="16">
    <location>
        <begin position="1"/>
        <end position="67"/>
    </location>
</feature>
<keyword evidence="7" id="KW-0732">Signal</keyword>
<evidence type="ECO:0000256" key="12">
    <source>
        <dbReference type="ARBA" id="ARBA00023170"/>
    </source>
</evidence>
<evidence type="ECO:0000256" key="4">
    <source>
        <dbReference type="ARBA" id="ARBA00022452"/>
    </source>
</evidence>
<dbReference type="Pfam" id="PF00593">
    <property type="entry name" value="TonB_dep_Rec_b-barrel"/>
    <property type="match status" value="1"/>
</dbReference>
<comment type="caution">
    <text evidence="19">The sequence shown here is derived from an EMBL/GenBank/DDBJ whole genome shotgun (WGS) entry which is preliminary data.</text>
</comment>
<keyword evidence="6 14" id="KW-0812">Transmembrane</keyword>
<sequence length="766" mass="83243">MAATPGNAQSAGPSGASTLPPVTVDAPVQRAQRPVQPRRDATARGNASRRPAQQSSSSQQPAPSALVETAARVNAGTKGFLATRASGATKTDSPIISTPASIAVITRDEIDVRRAQSVRDLMRYAPGIYFSNDTDFRFQEVRARGFTVEQYLDGLRLQGGPFGFPRVDPYLIERAELITGPASILYGAASPGGILNMVSKRPTEKAFGEVSLQTGSFDRIQGAFDVGGPVDKDKTLLYRITGIGLNANTQVDNIGEQRFAIAPAWTWRPNVDTTITFLTSYRQDPKGGAFALLPIQGTLVPGTYGQIPRNFFAGDLNYESLKYKQATAGYEFEHRFDDVFTVRQNVRYLHNELNYVEVQPSAFTTTGAGATLRLVDGRTIRRNFFSTNENLDTFAADNQLQAKFNMGPLQHTVLAGFDYQRFDFNNFARFAATNTLDIPAPNYTQNILVPTAPFQNLDQHLQQRGLYVQDEAKLGRLTVLGGIRYDWAEGNTLAQNTGVRVLNDDQKPTGRIGAIYNFDSGVAPYVSYSTSFQPTSVGTLVNGQPGKPTTGEQYEAGVKYQPVGTNLMFTAAIYDLKQRNVLTTITGPGVPPNTTAQIGEVSSRGFEGSVVGSPLPGLSLRGQYTYLDNRITAPQDADFGKRLALTPMHTASLWANYVVQNGLAAGFGFGGGVRYIHEMYTTNANNLTVPTIVPGVSVPANVIPASTVFDAALSYDFGMRRKEWKGLSAALNVNNVFDKTYVSFCTAGGCRWALGRTVLGTLTYRW</sequence>
<evidence type="ECO:0000313" key="19">
    <source>
        <dbReference type="EMBL" id="MBH5387241.1"/>
    </source>
</evidence>
<keyword evidence="4 14" id="KW-1134">Transmembrane beta strand</keyword>
<evidence type="ECO:0000256" key="16">
    <source>
        <dbReference type="SAM" id="MobiDB-lite"/>
    </source>
</evidence>
<evidence type="ECO:0000256" key="5">
    <source>
        <dbReference type="ARBA" id="ARBA00022496"/>
    </source>
</evidence>
<dbReference type="InterPro" id="IPR039426">
    <property type="entry name" value="TonB-dep_rcpt-like"/>
</dbReference>
<keyword evidence="20" id="KW-1185">Reference proteome</keyword>
<reference evidence="19 20" key="1">
    <citation type="submission" date="2020-07" db="EMBL/GenBank/DDBJ databases">
        <title>Bradyrhizobium diversity isolated from nodules of indigenous legumes of Western Australia.</title>
        <authorList>
            <person name="Klepa M.S."/>
        </authorList>
    </citation>
    <scope>NUCLEOTIDE SEQUENCE [LARGE SCALE GENOMIC DNA]</scope>
    <source>
        <strain evidence="19 20">CNPSo 4019</strain>
    </source>
</reference>
<gene>
    <name evidence="19" type="ORF">H1B27_13300</name>
</gene>
<keyword evidence="9" id="KW-0406">Ion transport</keyword>
<keyword evidence="10 15" id="KW-0798">TonB box</keyword>
<feature type="compositionally biased region" description="Low complexity" evidence="16">
    <location>
        <begin position="48"/>
        <end position="65"/>
    </location>
</feature>
<dbReference type="NCBIfam" id="TIGR01783">
    <property type="entry name" value="TonB-siderophor"/>
    <property type="match status" value="1"/>
</dbReference>
<dbReference type="InterPro" id="IPR000531">
    <property type="entry name" value="Beta-barrel_TonB"/>
</dbReference>
<dbReference type="PROSITE" id="PS52016">
    <property type="entry name" value="TONB_DEPENDENT_REC_3"/>
    <property type="match status" value="1"/>
</dbReference>
<evidence type="ECO:0000313" key="20">
    <source>
        <dbReference type="Proteomes" id="UP001194539"/>
    </source>
</evidence>
<dbReference type="Gene3D" id="2.170.130.10">
    <property type="entry name" value="TonB-dependent receptor, plug domain"/>
    <property type="match status" value="1"/>
</dbReference>
<dbReference type="SUPFAM" id="SSF56935">
    <property type="entry name" value="Porins"/>
    <property type="match status" value="1"/>
</dbReference>
<comment type="similarity">
    <text evidence="2 14 15">Belongs to the TonB-dependent receptor family.</text>
</comment>
<protein>
    <submittedName>
        <fullName evidence="19">TonB-dependent siderophore receptor</fullName>
    </submittedName>
</protein>
<dbReference type="Proteomes" id="UP001194539">
    <property type="component" value="Unassembled WGS sequence"/>
</dbReference>
<evidence type="ECO:0000256" key="10">
    <source>
        <dbReference type="ARBA" id="ARBA00023077"/>
    </source>
</evidence>
<evidence type="ECO:0000256" key="15">
    <source>
        <dbReference type="RuleBase" id="RU003357"/>
    </source>
</evidence>
<name>A0ABS0P1U9_9BRAD</name>
<feature type="domain" description="TonB-dependent receptor-like beta-barrel" evidence="17">
    <location>
        <begin position="267"/>
        <end position="736"/>
    </location>
</feature>
<dbReference type="InterPro" id="IPR010105">
    <property type="entry name" value="TonB_sidphr_rcpt"/>
</dbReference>
<evidence type="ECO:0000256" key="1">
    <source>
        <dbReference type="ARBA" id="ARBA00004571"/>
    </source>
</evidence>
<keyword evidence="5" id="KW-0410">Iron transport</keyword>
<evidence type="ECO:0000256" key="7">
    <source>
        <dbReference type="ARBA" id="ARBA00022729"/>
    </source>
</evidence>
<feature type="compositionally biased region" description="Polar residues" evidence="16">
    <location>
        <begin position="1"/>
        <end position="17"/>
    </location>
</feature>
<evidence type="ECO:0000256" key="13">
    <source>
        <dbReference type="ARBA" id="ARBA00023237"/>
    </source>
</evidence>
<dbReference type="PANTHER" id="PTHR32552:SF68">
    <property type="entry name" value="FERRICHROME OUTER MEMBRANE TRANSPORTER_PHAGE RECEPTOR"/>
    <property type="match status" value="1"/>
</dbReference>
<evidence type="ECO:0000256" key="3">
    <source>
        <dbReference type="ARBA" id="ARBA00022448"/>
    </source>
</evidence>
<evidence type="ECO:0000259" key="17">
    <source>
        <dbReference type="Pfam" id="PF00593"/>
    </source>
</evidence>
<accession>A0ABS0P1U9</accession>
<evidence type="ECO:0000256" key="2">
    <source>
        <dbReference type="ARBA" id="ARBA00009810"/>
    </source>
</evidence>
<keyword evidence="3 14" id="KW-0813">Transport</keyword>
<keyword evidence="12 19" id="KW-0675">Receptor</keyword>
<evidence type="ECO:0000259" key="18">
    <source>
        <dbReference type="Pfam" id="PF07715"/>
    </source>
</evidence>
<evidence type="ECO:0000256" key="8">
    <source>
        <dbReference type="ARBA" id="ARBA00023004"/>
    </source>
</evidence>
<dbReference type="RefSeq" id="WP_197966352.1">
    <property type="nucleotide sequence ID" value="NZ_JACEGD010000011.1"/>
</dbReference>
<dbReference type="Pfam" id="PF07715">
    <property type="entry name" value="Plug"/>
    <property type="match status" value="1"/>
</dbReference>
<feature type="domain" description="TonB-dependent receptor plug" evidence="18">
    <location>
        <begin position="96"/>
        <end position="194"/>
    </location>
</feature>
<keyword evidence="8" id="KW-0408">Iron</keyword>
<evidence type="ECO:0000256" key="9">
    <source>
        <dbReference type="ARBA" id="ARBA00023065"/>
    </source>
</evidence>
<keyword evidence="13 14" id="KW-0998">Cell outer membrane</keyword>
<dbReference type="InterPro" id="IPR012910">
    <property type="entry name" value="Plug_dom"/>
</dbReference>
<proteinExistence type="inferred from homology"/>